<evidence type="ECO:0000313" key="3">
    <source>
        <dbReference type="EMBL" id="MFC7305849.1"/>
    </source>
</evidence>
<feature type="chain" id="PRO_5046714584" description="Secreted protein" evidence="2">
    <location>
        <begin position="32"/>
        <end position="359"/>
    </location>
</feature>
<keyword evidence="4" id="KW-1185">Reference proteome</keyword>
<keyword evidence="2" id="KW-0732">Signal</keyword>
<dbReference type="Proteomes" id="UP001596523">
    <property type="component" value="Unassembled WGS sequence"/>
</dbReference>
<proteinExistence type="predicted"/>
<comment type="caution">
    <text evidence="3">The sequence shown here is derived from an EMBL/GenBank/DDBJ whole genome shotgun (WGS) entry which is preliminary data.</text>
</comment>
<sequence>MPSARLRTTAPLTVTALAAATLLGLTPDAGAVAKPPPFPPPAGIEVNDDGQPQGEGNKPAPTKPEEPGTDTGSDTATDWEPVKAEQSGIAALVHGAVDPWFDIFKSWFKSAPPPEPLPAINWGTIADTSDTTQANAWALRTLGRGKGDVRLAEAHLPAGPKAPTAVKGLLPEAEPLKAHGKDFGTVQNLTSTTSAANGTVTARSRIGGLTLGLPYITGPEPMPADKAPLRLELRDAEATATGRAGRPPQFSTSAKGGKLLSFGRELARFDGPLAPNRGLRIPADKARPAQLLATLNEQITTDEQGHPSVGPNGGYARDPQATSGYVNTAHLTLLAPEAMDVTIGHAAVIHRGAPQKSAP</sequence>
<gene>
    <name evidence="3" type="ORF">ACFQVC_16680</name>
</gene>
<evidence type="ECO:0000256" key="2">
    <source>
        <dbReference type="SAM" id="SignalP"/>
    </source>
</evidence>
<name>A0ABW2JJN9_9ACTN</name>
<feature type="signal peptide" evidence="2">
    <location>
        <begin position="1"/>
        <end position="31"/>
    </location>
</feature>
<feature type="region of interest" description="Disordered" evidence="1">
    <location>
        <begin position="28"/>
        <end position="78"/>
    </location>
</feature>
<evidence type="ECO:0000313" key="4">
    <source>
        <dbReference type="Proteomes" id="UP001596523"/>
    </source>
</evidence>
<accession>A0ABW2JJN9</accession>
<dbReference type="RefSeq" id="WP_381831219.1">
    <property type="nucleotide sequence ID" value="NZ_JBHTCF010000006.1"/>
</dbReference>
<organism evidence="3 4">
    <name type="scientific">Streptomyces monticola</name>
    <dbReference type="NCBI Taxonomy" id="2666263"/>
    <lineage>
        <taxon>Bacteria</taxon>
        <taxon>Bacillati</taxon>
        <taxon>Actinomycetota</taxon>
        <taxon>Actinomycetes</taxon>
        <taxon>Kitasatosporales</taxon>
        <taxon>Streptomycetaceae</taxon>
        <taxon>Streptomyces</taxon>
    </lineage>
</organism>
<evidence type="ECO:0000256" key="1">
    <source>
        <dbReference type="SAM" id="MobiDB-lite"/>
    </source>
</evidence>
<reference evidence="4" key="1">
    <citation type="journal article" date="2019" name="Int. J. Syst. Evol. Microbiol.">
        <title>The Global Catalogue of Microorganisms (GCM) 10K type strain sequencing project: providing services to taxonomists for standard genome sequencing and annotation.</title>
        <authorList>
            <consortium name="The Broad Institute Genomics Platform"/>
            <consortium name="The Broad Institute Genome Sequencing Center for Infectious Disease"/>
            <person name="Wu L."/>
            <person name="Ma J."/>
        </authorList>
    </citation>
    <scope>NUCLEOTIDE SEQUENCE [LARGE SCALE GENOMIC DNA]</scope>
    <source>
        <strain evidence="4">SYNS20</strain>
    </source>
</reference>
<dbReference type="EMBL" id="JBHTCF010000006">
    <property type="protein sequence ID" value="MFC7305849.1"/>
    <property type="molecule type" value="Genomic_DNA"/>
</dbReference>
<protein>
    <recommendedName>
        <fullName evidence="5">Secreted protein</fullName>
    </recommendedName>
</protein>
<feature type="region of interest" description="Disordered" evidence="1">
    <location>
        <begin position="301"/>
        <end position="321"/>
    </location>
</feature>
<evidence type="ECO:0008006" key="5">
    <source>
        <dbReference type="Google" id="ProtNLM"/>
    </source>
</evidence>